<evidence type="ECO:0000313" key="1">
    <source>
        <dbReference type="EMBL" id="ETS79512.1"/>
    </source>
</evidence>
<dbReference type="KEGG" id="pfy:PFICI_09365"/>
<dbReference type="InParanoid" id="W3X298"/>
<evidence type="ECO:0000313" key="2">
    <source>
        <dbReference type="Proteomes" id="UP000030651"/>
    </source>
</evidence>
<dbReference type="OrthoDB" id="4778235at2759"/>
<name>W3X298_PESFW</name>
<reference evidence="2" key="1">
    <citation type="journal article" date="2015" name="BMC Genomics">
        <title>Genomic and transcriptomic analysis of the endophytic fungus Pestalotiopsis fici reveals its lifestyle and high potential for synthesis of natural products.</title>
        <authorList>
            <person name="Wang X."/>
            <person name="Zhang X."/>
            <person name="Liu L."/>
            <person name="Xiang M."/>
            <person name="Wang W."/>
            <person name="Sun X."/>
            <person name="Che Y."/>
            <person name="Guo L."/>
            <person name="Liu G."/>
            <person name="Guo L."/>
            <person name="Wang C."/>
            <person name="Yin W.B."/>
            <person name="Stadler M."/>
            <person name="Zhang X."/>
            <person name="Liu X."/>
        </authorList>
    </citation>
    <scope>NUCLEOTIDE SEQUENCE [LARGE SCALE GENOMIC DNA]</scope>
    <source>
        <strain evidence="2">W106-1 / CGMCC3.15140</strain>
    </source>
</reference>
<dbReference type="RefSeq" id="XP_007836137.1">
    <property type="nucleotide sequence ID" value="XM_007837946.1"/>
</dbReference>
<dbReference type="EMBL" id="KI912114">
    <property type="protein sequence ID" value="ETS79512.1"/>
    <property type="molecule type" value="Genomic_DNA"/>
</dbReference>
<dbReference type="AlphaFoldDB" id="W3X298"/>
<dbReference type="HOGENOM" id="CLU_395397_0_0_1"/>
<accession>W3X298</accession>
<keyword evidence="2" id="KW-1185">Reference proteome</keyword>
<protein>
    <submittedName>
        <fullName evidence="1">Uncharacterized protein</fullName>
    </submittedName>
</protein>
<dbReference type="GeneID" id="19274378"/>
<gene>
    <name evidence="1" type="ORF">PFICI_09365</name>
</gene>
<organism evidence="1 2">
    <name type="scientific">Pestalotiopsis fici (strain W106-1 / CGMCC3.15140)</name>
    <dbReference type="NCBI Taxonomy" id="1229662"/>
    <lineage>
        <taxon>Eukaryota</taxon>
        <taxon>Fungi</taxon>
        <taxon>Dikarya</taxon>
        <taxon>Ascomycota</taxon>
        <taxon>Pezizomycotina</taxon>
        <taxon>Sordariomycetes</taxon>
        <taxon>Xylariomycetidae</taxon>
        <taxon>Amphisphaeriales</taxon>
        <taxon>Sporocadaceae</taxon>
        <taxon>Pestalotiopsis</taxon>
    </lineage>
</organism>
<sequence length="697" mass="78021">MATSSSNSRSQVNTLPNAETQGLTLCVYGQDLGSSASKGTLAYEDAVADVNRIIRVPLFGPGDHPERVHQEESIPQFKFFAQAAVEEGRPIVGRIASGHDMCIPLKTILVYVSGILEDKMFEDLPGGKELLNAVHNVPITVDMMETALKAHFLELQRNVREQAREKDLSINHIVLSFPNYLHQRDSDEHVEAYMKCYTHLMQSIWGKDITFHRIMEGPAIALYLSEPFDEGTSFLQRKSLSELYHKMKRSNTLNLMIIDMGGSSVNIQVINQYYDKNGNFECSQMSDGPDWAKGTKGGSDLINSQIKAAAKAMLGSNISPGVLAAIINEFETKKYGLDFALDSTDSSSQEIKVKGKQRSVLRLRGKDDCNYWVNIPARQVQEIFKSVFEPGRQVWNAEIERQLGFKKPFIALFCGGSFASNILREQTKKDMDKYKMQAEKEGMDFEYEFLQRFDHQSASAVASGSAISILRVPPARVVMNGSAVLIQGLYSPGHHSTDWIGKNHANVLFHKGRDGRAREFDYFDNTRKASSLRGFRLICDPNYHESIRDNGTAPDVVPVPPGLATWNGPMGLYDLGFEVSGKDLPPGNIRFTIEGRFLNELARTEVKTTEDPIKLIITCQKLSREGGKVVHHPLSKRWILTLRTHPECKLLNVSKDEVIRCPLWCSICGKEITLAGYVCQECKIDTDMCVGCYFPAE</sequence>
<dbReference type="Proteomes" id="UP000030651">
    <property type="component" value="Unassembled WGS sequence"/>
</dbReference>
<proteinExistence type="predicted"/>